<accession>A0A6L5GPQ3</accession>
<reference evidence="2" key="1">
    <citation type="journal article" date="2020" name="Appl. Environ. Microbiol.">
        <title>Medium-Chain Fatty Acid Synthesis by 'Candidatus Weimeria bifida' gen. nov., sp. nov., and 'Candidatus Pseudoramibacter fermentans' sp. nov.</title>
        <authorList>
            <person name="Scarborough M.J."/>
            <person name="Myers K.S."/>
            <person name="Donohue T.J."/>
            <person name="Noguera D.R."/>
        </authorList>
    </citation>
    <scope>NUCLEOTIDE SEQUENCE</scope>
    <source>
        <strain evidence="2">EUB1.1</strain>
    </source>
</reference>
<keyword evidence="3" id="KW-1185">Reference proteome</keyword>
<dbReference type="InterPro" id="IPR052155">
    <property type="entry name" value="Biofilm_reg_signaling"/>
</dbReference>
<dbReference type="NCBIfam" id="TIGR00254">
    <property type="entry name" value="GGDEF"/>
    <property type="match status" value="1"/>
</dbReference>
<dbReference type="Pfam" id="PF00990">
    <property type="entry name" value="GGDEF"/>
    <property type="match status" value="1"/>
</dbReference>
<dbReference type="Gene3D" id="3.30.70.270">
    <property type="match status" value="1"/>
</dbReference>
<protein>
    <submittedName>
        <fullName evidence="2">Diguanylate cyclase</fullName>
    </submittedName>
</protein>
<dbReference type="PANTHER" id="PTHR44757">
    <property type="entry name" value="DIGUANYLATE CYCLASE DGCP"/>
    <property type="match status" value="1"/>
</dbReference>
<evidence type="ECO:0000313" key="3">
    <source>
        <dbReference type="Proteomes" id="UP000473648"/>
    </source>
</evidence>
<dbReference type="InterPro" id="IPR043128">
    <property type="entry name" value="Rev_trsase/Diguanyl_cyclase"/>
</dbReference>
<comment type="caution">
    <text evidence="2">The sequence shown here is derived from an EMBL/GenBank/DDBJ whole genome shotgun (WGS) entry which is preliminary data.</text>
</comment>
<evidence type="ECO:0000259" key="1">
    <source>
        <dbReference type="PROSITE" id="PS50887"/>
    </source>
</evidence>
<dbReference type="InterPro" id="IPR029787">
    <property type="entry name" value="Nucleotide_cyclase"/>
</dbReference>
<dbReference type="SMART" id="SM00267">
    <property type="entry name" value="GGDEF"/>
    <property type="match status" value="1"/>
</dbReference>
<proteinExistence type="predicted"/>
<name>A0A6L5GPQ3_9FIRM</name>
<dbReference type="PROSITE" id="PS50887">
    <property type="entry name" value="GGDEF"/>
    <property type="match status" value="1"/>
</dbReference>
<sequence length="425" mass="48698">MASRDQKHQLEELIEDFSYFDDLPCGVVIFTIEKGRELVPVYRNTWYRRLFGYKSQKQAALKDNVFSKIYEPDRKNVIRCLRQSAEGISGEMTARLVFEDQVMLQAHLRIWCVQRQYEYPKVGMMITGSDNEEEVDPTTVTFNQNYRNIARYEATSSFDYDVEQDRFFFIVRDENGGVKEKVIDNYLENLRNHKMVHISTVREYEKALMSRTATEVDFLGLRKDGEYEWRRATCTPTTISVHGAVSPHTIGHIEPVASSPTAPRRAHMDLVTGLQDRPSTMMTINWILEAREESQRVFALVCLNGLSEIDRVCGEKVGDKMLHRLGFVLSTSLMVQDVIGRYSGAYFALFIRHAKSGEQIAQIVENARTEMEIERAKYPHCPEIGLSFGQAVMPDDGTTLEEAEAVANARLDEKIAQWDAAHPKA</sequence>
<organism evidence="2 3">
    <name type="scientific">Candidatus Pseudoramibacter fermentans</name>
    <dbReference type="NCBI Taxonomy" id="2594427"/>
    <lineage>
        <taxon>Bacteria</taxon>
        <taxon>Bacillati</taxon>
        <taxon>Bacillota</taxon>
        <taxon>Clostridia</taxon>
        <taxon>Eubacteriales</taxon>
        <taxon>Eubacteriaceae</taxon>
        <taxon>Pseudoramibacter</taxon>
    </lineage>
</organism>
<dbReference type="SUPFAM" id="SSF55073">
    <property type="entry name" value="Nucleotide cyclase"/>
    <property type="match status" value="1"/>
</dbReference>
<feature type="domain" description="GGDEF" evidence="1">
    <location>
        <begin position="294"/>
        <end position="425"/>
    </location>
</feature>
<dbReference type="AlphaFoldDB" id="A0A6L5GPQ3"/>
<dbReference type="PANTHER" id="PTHR44757:SF2">
    <property type="entry name" value="BIOFILM ARCHITECTURE MAINTENANCE PROTEIN MBAA"/>
    <property type="match status" value="1"/>
</dbReference>
<dbReference type="Proteomes" id="UP000473648">
    <property type="component" value="Unassembled WGS sequence"/>
</dbReference>
<dbReference type="InterPro" id="IPR000160">
    <property type="entry name" value="GGDEF_dom"/>
</dbReference>
<gene>
    <name evidence="2" type="ORF">FRC53_01980</name>
</gene>
<dbReference type="EMBL" id="VOGB01000003">
    <property type="protein sequence ID" value="MQM72204.1"/>
    <property type="molecule type" value="Genomic_DNA"/>
</dbReference>
<evidence type="ECO:0000313" key="2">
    <source>
        <dbReference type="EMBL" id="MQM72204.1"/>
    </source>
</evidence>